<dbReference type="PANTHER" id="PTHR37489">
    <property type="entry name" value="DUF3500 DOMAIN-CONTAINING PROTEIN"/>
    <property type="match status" value="1"/>
</dbReference>
<dbReference type="AlphaFoldDB" id="A0A9P7Z0Y8"/>
<gene>
    <name evidence="1" type="ORF">BJ878DRAFT_120497</name>
</gene>
<proteinExistence type="predicted"/>
<dbReference type="InterPro" id="IPR021889">
    <property type="entry name" value="DUF3500"/>
</dbReference>
<reference evidence="1" key="1">
    <citation type="journal article" date="2021" name="IMA Fungus">
        <title>Genomic characterization of three marine fungi, including Emericellopsis atlantica sp. nov. with signatures of a generalist lifestyle and marine biomass degradation.</title>
        <authorList>
            <person name="Hagestad O.C."/>
            <person name="Hou L."/>
            <person name="Andersen J.H."/>
            <person name="Hansen E.H."/>
            <person name="Altermark B."/>
            <person name="Li C."/>
            <person name="Kuhnert E."/>
            <person name="Cox R.J."/>
            <person name="Crous P.W."/>
            <person name="Spatafora J.W."/>
            <person name="Lail K."/>
            <person name="Amirebrahimi M."/>
            <person name="Lipzen A."/>
            <person name="Pangilinan J."/>
            <person name="Andreopoulos W."/>
            <person name="Hayes R.D."/>
            <person name="Ng V."/>
            <person name="Grigoriev I.V."/>
            <person name="Jackson S.A."/>
            <person name="Sutton T.D.S."/>
            <person name="Dobson A.D.W."/>
            <person name="Rama T."/>
        </authorList>
    </citation>
    <scope>NUCLEOTIDE SEQUENCE</scope>
    <source>
        <strain evidence="1">TRa3180A</strain>
    </source>
</reference>
<evidence type="ECO:0008006" key="3">
    <source>
        <dbReference type="Google" id="ProtNLM"/>
    </source>
</evidence>
<organism evidence="1 2">
    <name type="scientific">Calycina marina</name>
    <dbReference type="NCBI Taxonomy" id="1763456"/>
    <lineage>
        <taxon>Eukaryota</taxon>
        <taxon>Fungi</taxon>
        <taxon>Dikarya</taxon>
        <taxon>Ascomycota</taxon>
        <taxon>Pezizomycotina</taxon>
        <taxon>Leotiomycetes</taxon>
        <taxon>Helotiales</taxon>
        <taxon>Pezizellaceae</taxon>
        <taxon>Calycina</taxon>
    </lineage>
</organism>
<dbReference type="Pfam" id="PF12006">
    <property type="entry name" value="DUF3500"/>
    <property type="match status" value="1"/>
</dbReference>
<evidence type="ECO:0000313" key="1">
    <source>
        <dbReference type="EMBL" id="KAG9243370.1"/>
    </source>
</evidence>
<dbReference type="EMBL" id="MU253983">
    <property type="protein sequence ID" value="KAG9243370.1"/>
    <property type="molecule type" value="Genomic_DNA"/>
</dbReference>
<protein>
    <recommendedName>
        <fullName evidence="3">DUF3500 domain-containing protein</fullName>
    </recommendedName>
</protein>
<keyword evidence="2" id="KW-1185">Reference proteome</keyword>
<dbReference type="Proteomes" id="UP000887226">
    <property type="component" value="Unassembled WGS sequence"/>
</dbReference>
<dbReference type="OrthoDB" id="4539697at2759"/>
<accession>A0A9P7Z0Y8</accession>
<name>A0A9P7Z0Y8_9HELO</name>
<comment type="caution">
    <text evidence="1">The sequence shown here is derived from an EMBL/GenBank/DDBJ whole genome shotgun (WGS) entry which is preliminary data.</text>
</comment>
<sequence>MSGPLRAAYRDYLPGPNYPRLEHLSTSNAHQWGEKRAAEHFVAEWMKSWKELHDKPYQGITTDGNVLANVYHLAHDGEDHGAPTAVMVNAAHRILEIASVEEWRALSYPLEADEWREWMNPEIYVFKNGVRLEDVSDELVSAIHGLLKASLSPSGYKKSIDCIKVNAFLGELINGKGVLNERSYNFALFGDPSLTSPWGWYFYGHHLCLNCLVVGTQQVISPIFMGAEPNVIDAGPDTDVTIFYPQESAALALMQSLSSKVQSQAQIYDKLYSPEMPKWRFHRADQRQLGGAFQDNRIVPYEGVLVTAMSSQQQEALLEIVRLFIDYLPPRVLAARLNEVQSYWKETFFSWIGGFANGDAFYYKVHSPVIMIEFDHHTGVFLTNKEPLHFHIHTLVRTPNGNDYGKELLKQYYAREQCNAQGTIKSGAW</sequence>
<evidence type="ECO:0000313" key="2">
    <source>
        <dbReference type="Proteomes" id="UP000887226"/>
    </source>
</evidence>
<dbReference type="PANTHER" id="PTHR37489:SF1">
    <property type="entry name" value="DUF3500 DOMAIN-CONTAINING PROTEIN"/>
    <property type="match status" value="1"/>
</dbReference>